<evidence type="ECO:0000313" key="4">
    <source>
        <dbReference type="EMBL" id="MBL0390173.1"/>
    </source>
</evidence>
<feature type="binding site" evidence="2">
    <location>
        <position position="63"/>
    </location>
    <ligand>
        <name>CoA</name>
        <dbReference type="ChEBI" id="CHEBI:57287"/>
    </ligand>
</feature>
<evidence type="ECO:0000256" key="2">
    <source>
        <dbReference type="PIRSR" id="PIRSR014972-2"/>
    </source>
</evidence>
<comment type="caution">
    <text evidence="4">The sequence shown here is derived from an EMBL/GenBank/DDBJ whole genome shotgun (WGS) entry which is preliminary data.</text>
</comment>
<sequence>MRTIPSGAQGSFAIDVTPEHLANRFKDATLPPVLATPVMIMAMENAALNAIKPYLDPGETAVGTRVDVSHLAATPVGARVVAFAEVASAVGRHVEFRVRAVAGSEEIGRGTHARIVIDLARFNEQLAVRMVH</sequence>
<organism evidence="4 5">
    <name type="scientific">Ramlibacter monticola</name>
    <dbReference type="NCBI Taxonomy" id="1926872"/>
    <lineage>
        <taxon>Bacteria</taxon>
        <taxon>Pseudomonadati</taxon>
        <taxon>Pseudomonadota</taxon>
        <taxon>Betaproteobacteria</taxon>
        <taxon>Burkholderiales</taxon>
        <taxon>Comamonadaceae</taxon>
        <taxon>Ramlibacter</taxon>
    </lineage>
</organism>
<gene>
    <name evidence="4" type="ORF">JJ685_03360</name>
</gene>
<dbReference type="RefSeq" id="WP_201672744.1">
    <property type="nucleotide sequence ID" value="NZ_JAEQNE010000001.1"/>
</dbReference>
<dbReference type="Proteomes" id="UP000599109">
    <property type="component" value="Unassembled WGS sequence"/>
</dbReference>
<dbReference type="Gene3D" id="3.10.129.10">
    <property type="entry name" value="Hotdog Thioesterase"/>
    <property type="match status" value="1"/>
</dbReference>
<feature type="active site" evidence="1">
    <location>
        <position position="70"/>
    </location>
</feature>
<feature type="active site" evidence="1">
    <location>
        <position position="36"/>
    </location>
</feature>
<feature type="binding site" evidence="2">
    <location>
        <position position="114"/>
    </location>
    <ligand>
        <name>substrate</name>
    </ligand>
</feature>
<protein>
    <submittedName>
        <fullName evidence="4">Thioesterase family protein</fullName>
    </submittedName>
</protein>
<dbReference type="AlphaFoldDB" id="A0A936YU98"/>
<accession>A0A936YU98</accession>
<dbReference type="PIRSF" id="PIRSF014972">
    <property type="entry name" value="FlK"/>
    <property type="match status" value="1"/>
</dbReference>
<feature type="binding site" evidence="2">
    <location>
        <position position="63"/>
    </location>
    <ligand>
        <name>substrate</name>
    </ligand>
</feature>
<dbReference type="InterPro" id="IPR029069">
    <property type="entry name" value="HotDog_dom_sf"/>
</dbReference>
<reference evidence="4 5" key="1">
    <citation type="journal article" date="2017" name="Int. J. Syst. Evol. Microbiol.">
        <title>Ramlibacter monticola sp. nov., isolated from forest soil.</title>
        <authorList>
            <person name="Chaudhary D.K."/>
            <person name="Kim J."/>
        </authorList>
    </citation>
    <scope>NUCLEOTIDE SEQUENCE [LARGE SCALE GENOMIC DNA]</scope>
    <source>
        <strain evidence="4 5">KACC 19175</strain>
    </source>
</reference>
<proteinExistence type="predicted"/>
<dbReference type="EMBL" id="JAEQNE010000001">
    <property type="protein sequence ID" value="MBL0390173.1"/>
    <property type="molecule type" value="Genomic_DNA"/>
</dbReference>
<dbReference type="PANTHER" id="PTHR36934">
    <property type="entry name" value="BLR0278 PROTEIN"/>
    <property type="match status" value="1"/>
</dbReference>
<dbReference type="InterPro" id="IPR054485">
    <property type="entry name" value="FlK-like_dom"/>
</dbReference>
<feature type="active site" evidence="1">
    <location>
        <position position="44"/>
    </location>
</feature>
<keyword evidence="5" id="KW-1185">Reference proteome</keyword>
<evidence type="ECO:0000259" key="3">
    <source>
        <dbReference type="Pfam" id="PF22636"/>
    </source>
</evidence>
<evidence type="ECO:0000313" key="5">
    <source>
        <dbReference type="Proteomes" id="UP000599109"/>
    </source>
</evidence>
<name>A0A936YU98_9BURK</name>
<dbReference type="PANTHER" id="PTHR36934:SF1">
    <property type="entry name" value="THIOESTERASE DOMAIN-CONTAINING PROTEIN"/>
    <property type="match status" value="1"/>
</dbReference>
<dbReference type="InterPro" id="IPR025540">
    <property type="entry name" value="FlK"/>
</dbReference>
<feature type="domain" description="Fluoroacetyl-CoA-specific thioesterase-like" evidence="3">
    <location>
        <begin position="16"/>
        <end position="118"/>
    </location>
</feature>
<dbReference type="Pfam" id="PF22636">
    <property type="entry name" value="FlK"/>
    <property type="match status" value="1"/>
</dbReference>
<evidence type="ECO:0000256" key="1">
    <source>
        <dbReference type="PIRSR" id="PIRSR014972-1"/>
    </source>
</evidence>
<dbReference type="SUPFAM" id="SSF54637">
    <property type="entry name" value="Thioesterase/thiol ester dehydrase-isomerase"/>
    <property type="match status" value="1"/>
</dbReference>